<keyword evidence="3" id="KW-0804">Transcription</keyword>
<dbReference type="InterPro" id="IPR014710">
    <property type="entry name" value="RmlC-like_jellyroll"/>
</dbReference>
<name>A0ABT3IU58_9BACT</name>
<evidence type="ECO:0000256" key="3">
    <source>
        <dbReference type="ARBA" id="ARBA00023163"/>
    </source>
</evidence>
<dbReference type="SUPFAM" id="SSF51215">
    <property type="entry name" value="Regulatory protein AraC"/>
    <property type="match status" value="1"/>
</dbReference>
<dbReference type="Proteomes" id="UP001207742">
    <property type="component" value="Unassembled WGS sequence"/>
</dbReference>
<evidence type="ECO:0000313" key="6">
    <source>
        <dbReference type="Proteomes" id="UP001207742"/>
    </source>
</evidence>
<dbReference type="InterPro" id="IPR020449">
    <property type="entry name" value="Tscrpt_reg_AraC-type_HTH"/>
</dbReference>
<dbReference type="PRINTS" id="PR00032">
    <property type="entry name" value="HTHARAC"/>
</dbReference>
<dbReference type="Gene3D" id="2.60.120.10">
    <property type="entry name" value="Jelly Rolls"/>
    <property type="match status" value="1"/>
</dbReference>
<dbReference type="SMART" id="SM00342">
    <property type="entry name" value="HTH_ARAC"/>
    <property type="match status" value="1"/>
</dbReference>
<dbReference type="Pfam" id="PF12833">
    <property type="entry name" value="HTH_18"/>
    <property type="match status" value="1"/>
</dbReference>
<dbReference type="PANTHER" id="PTHR43280">
    <property type="entry name" value="ARAC-FAMILY TRANSCRIPTIONAL REGULATOR"/>
    <property type="match status" value="1"/>
</dbReference>
<dbReference type="InterPro" id="IPR018060">
    <property type="entry name" value="HTH_AraC"/>
</dbReference>
<dbReference type="Gene3D" id="1.10.10.60">
    <property type="entry name" value="Homeodomain-like"/>
    <property type="match status" value="1"/>
</dbReference>
<evidence type="ECO:0000313" key="5">
    <source>
        <dbReference type="EMBL" id="MCW3487519.1"/>
    </source>
</evidence>
<accession>A0ABT3IU58</accession>
<proteinExistence type="predicted"/>
<reference evidence="5 6" key="1">
    <citation type="submission" date="2022-10" db="EMBL/GenBank/DDBJ databases">
        <title>Chitinophaga nivalis PC15 sp. nov., isolated from Pyeongchang county, South Korea.</title>
        <authorList>
            <person name="Trinh H.N."/>
        </authorList>
    </citation>
    <scope>NUCLEOTIDE SEQUENCE [LARGE SCALE GENOMIC DNA]</scope>
    <source>
        <strain evidence="5 6">PC14</strain>
    </source>
</reference>
<dbReference type="InterPro" id="IPR009057">
    <property type="entry name" value="Homeodomain-like_sf"/>
</dbReference>
<comment type="caution">
    <text evidence="5">The sequence shown here is derived from an EMBL/GenBank/DDBJ whole genome shotgun (WGS) entry which is preliminary data.</text>
</comment>
<protein>
    <submittedName>
        <fullName evidence="5">AraC family transcriptional regulator</fullName>
    </submittedName>
</protein>
<evidence type="ECO:0000256" key="2">
    <source>
        <dbReference type="ARBA" id="ARBA00023125"/>
    </source>
</evidence>
<dbReference type="PROSITE" id="PS01124">
    <property type="entry name" value="HTH_ARAC_FAMILY_2"/>
    <property type="match status" value="1"/>
</dbReference>
<evidence type="ECO:0000256" key="1">
    <source>
        <dbReference type="ARBA" id="ARBA00023015"/>
    </source>
</evidence>
<dbReference type="InterPro" id="IPR037923">
    <property type="entry name" value="HTH-like"/>
</dbReference>
<organism evidence="5 6">
    <name type="scientific">Chitinophaga nivalis</name>
    <dbReference type="NCBI Taxonomy" id="2991709"/>
    <lineage>
        <taxon>Bacteria</taxon>
        <taxon>Pseudomonadati</taxon>
        <taxon>Bacteroidota</taxon>
        <taxon>Chitinophagia</taxon>
        <taxon>Chitinophagales</taxon>
        <taxon>Chitinophagaceae</taxon>
        <taxon>Chitinophaga</taxon>
    </lineage>
</organism>
<sequence>MAEKRENIGIVSLPEYAHADPTFIVSGLCELGNGFFNHIGVPHRHDFYTIYWIKQGELLLTIDTTTHEVKKNTLFFVAPGQVHNIQTSEKVEGYMIAFQDAFMCLKDQTQVSGINSGLFFNSQFSSVIAVDVEQERDFESVVHLMMKELTMREPEYEMALHGLLRYFLVLASRVKGQKVGISPEHHAMHNSSVFLKFKNLIEEKYHELKTVSDYAALLHIKPVLLNEISKQLSGITAGEHIRNRVILEAQRYLYNTDLTAKEIAYRLGFDDPHYFSRFFKKYTNQSPSEFKEASRPVSHQA</sequence>
<keyword evidence="6" id="KW-1185">Reference proteome</keyword>
<dbReference type="SUPFAM" id="SSF46689">
    <property type="entry name" value="Homeodomain-like"/>
    <property type="match status" value="1"/>
</dbReference>
<dbReference type="EMBL" id="JAPDNS010000002">
    <property type="protein sequence ID" value="MCW3487519.1"/>
    <property type="molecule type" value="Genomic_DNA"/>
</dbReference>
<dbReference type="RefSeq" id="WP_264734326.1">
    <property type="nucleotide sequence ID" value="NZ_JAPDNR010000001.1"/>
</dbReference>
<dbReference type="InterPro" id="IPR003313">
    <property type="entry name" value="AraC-bd"/>
</dbReference>
<gene>
    <name evidence="5" type="ORF">OL497_26720</name>
</gene>
<feature type="domain" description="HTH araC/xylS-type" evidence="4">
    <location>
        <begin position="195"/>
        <end position="293"/>
    </location>
</feature>
<dbReference type="PANTHER" id="PTHR43280:SF32">
    <property type="entry name" value="TRANSCRIPTIONAL REGULATORY PROTEIN"/>
    <property type="match status" value="1"/>
</dbReference>
<keyword evidence="1" id="KW-0805">Transcription regulation</keyword>
<dbReference type="Pfam" id="PF02311">
    <property type="entry name" value="AraC_binding"/>
    <property type="match status" value="1"/>
</dbReference>
<evidence type="ECO:0000259" key="4">
    <source>
        <dbReference type="PROSITE" id="PS01124"/>
    </source>
</evidence>
<keyword evidence="2" id="KW-0238">DNA-binding</keyword>